<evidence type="ECO:0000259" key="10">
    <source>
        <dbReference type="PROSITE" id="PS51384"/>
    </source>
</evidence>
<reference evidence="11 12" key="1">
    <citation type="journal article" date="2019" name="Int. J. Syst. Evol. Microbiol.">
        <title>The Global Catalogue of Microorganisms (GCM) 10K type strain sequencing project: providing services to taxonomists for standard genome sequencing and annotation.</title>
        <authorList>
            <consortium name="The Broad Institute Genomics Platform"/>
            <consortium name="The Broad Institute Genome Sequencing Center for Infectious Disease"/>
            <person name="Wu L."/>
            <person name="Ma J."/>
        </authorList>
    </citation>
    <scope>NUCLEOTIDE SEQUENCE [LARGE SCALE GENOMIC DNA]</scope>
    <source>
        <strain evidence="11 12">JCM 15478</strain>
    </source>
</reference>
<dbReference type="PROSITE" id="PS00197">
    <property type="entry name" value="2FE2S_FER_1"/>
    <property type="match status" value="1"/>
</dbReference>
<keyword evidence="3" id="KW-0001">2Fe-2S</keyword>
<keyword evidence="2" id="KW-0285">Flavoprotein</keyword>
<dbReference type="Gene3D" id="3.40.50.80">
    <property type="entry name" value="Nucleotide-binding domain of ferredoxin-NADP reductase (FNR) module"/>
    <property type="match status" value="1"/>
</dbReference>
<keyword evidence="7" id="KW-0408">Iron</keyword>
<dbReference type="PANTHER" id="PTHR47354:SF6">
    <property type="entry name" value="NADH OXIDOREDUCTASE HCR"/>
    <property type="match status" value="1"/>
</dbReference>
<evidence type="ECO:0000256" key="4">
    <source>
        <dbReference type="ARBA" id="ARBA00022723"/>
    </source>
</evidence>
<dbReference type="InterPro" id="IPR017938">
    <property type="entry name" value="Riboflavin_synthase-like_b-brl"/>
</dbReference>
<dbReference type="SUPFAM" id="SSF63380">
    <property type="entry name" value="Riboflavin synthase domain-like"/>
    <property type="match status" value="1"/>
</dbReference>
<sequence>MTEAEMVCVRVERVTHDMRTFVFAPAGPPRLPRHEAGQHLAFTFDIDGEEVERRYTLASPPTRPDTLAITVKRVPGGRVSGWLHAHMVPGTAVRARGPLGVFSTARHPAPAYLFLSGGSGVTPLMSMTRALHDLGSPADVVFAHSARTPDDVPFRRELEGIAASAPPYVRVVHIGEDGGPRAPGPGGRLTPAVLRRIAPDLGAREVFACGPPGYLRAVRAMLAASGFPMDRYHQESFESAQPHSPAEDGGGATHSVVLSRTGTTVECAAGTSVLEAAARAGITLPSSCGQGMCGTCVTTLEKGSVDMRHNGGLRPRDAARDKILLCCSTPLEDLVIDA</sequence>
<evidence type="ECO:0000256" key="7">
    <source>
        <dbReference type="ARBA" id="ARBA00023004"/>
    </source>
</evidence>
<evidence type="ECO:0000259" key="9">
    <source>
        <dbReference type="PROSITE" id="PS51085"/>
    </source>
</evidence>
<evidence type="ECO:0000313" key="12">
    <source>
        <dbReference type="Proteomes" id="UP001500016"/>
    </source>
</evidence>
<gene>
    <name evidence="11" type="ORF">GCM10009801_64320</name>
</gene>
<dbReference type="InterPro" id="IPR036010">
    <property type="entry name" value="2Fe-2S_ferredoxin-like_sf"/>
</dbReference>
<dbReference type="InterPro" id="IPR039261">
    <property type="entry name" value="FNR_nucleotide-bd"/>
</dbReference>
<name>A0ABN2WNL2_9ACTN</name>
<dbReference type="RefSeq" id="WP_344533224.1">
    <property type="nucleotide sequence ID" value="NZ_BAAAPE010000016.1"/>
</dbReference>
<comment type="caution">
    <text evidence="11">The sequence shown here is derived from an EMBL/GenBank/DDBJ whole genome shotgun (WGS) entry which is preliminary data.</text>
</comment>
<dbReference type="CDD" id="cd00207">
    <property type="entry name" value="fer2"/>
    <property type="match status" value="1"/>
</dbReference>
<dbReference type="SUPFAM" id="SSF54292">
    <property type="entry name" value="2Fe-2S ferredoxin-like"/>
    <property type="match status" value="1"/>
</dbReference>
<evidence type="ECO:0000256" key="3">
    <source>
        <dbReference type="ARBA" id="ARBA00022714"/>
    </source>
</evidence>
<dbReference type="CDD" id="cd06215">
    <property type="entry name" value="FNR_iron_sulfur_binding_1"/>
    <property type="match status" value="1"/>
</dbReference>
<dbReference type="PROSITE" id="PS51085">
    <property type="entry name" value="2FE2S_FER_2"/>
    <property type="match status" value="1"/>
</dbReference>
<comment type="cofactor">
    <cofactor evidence="1">
        <name>FAD</name>
        <dbReference type="ChEBI" id="CHEBI:57692"/>
    </cofactor>
</comment>
<dbReference type="PRINTS" id="PR00406">
    <property type="entry name" value="CYTB5RDTASE"/>
</dbReference>
<dbReference type="PANTHER" id="PTHR47354">
    <property type="entry name" value="NADH OXIDOREDUCTASE HCR"/>
    <property type="match status" value="1"/>
</dbReference>
<dbReference type="InterPro" id="IPR012675">
    <property type="entry name" value="Beta-grasp_dom_sf"/>
</dbReference>
<evidence type="ECO:0000313" key="11">
    <source>
        <dbReference type="EMBL" id="GAA2095480.1"/>
    </source>
</evidence>
<accession>A0ABN2WNL2</accession>
<dbReference type="InterPro" id="IPR050415">
    <property type="entry name" value="MRET"/>
</dbReference>
<dbReference type="PROSITE" id="PS51384">
    <property type="entry name" value="FAD_FR"/>
    <property type="match status" value="1"/>
</dbReference>
<keyword evidence="4" id="KW-0479">Metal-binding</keyword>
<keyword evidence="5" id="KW-0274">FAD</keyword>
<dbReference type="Proteomes" id="UP001500016">
    <property type="component" value="Unassembled WGS sequence"/>
</dbReference>
<dbReference type="SUPFAM" id="SSF52343">
    <property type="entry name" value="Ferredoxin reductase-like, C-terminal NADP-linked domain"/>
    <property type="match status" value="1"/>
</dbReference>
<proteinExistence type="predicted"/>
<protein>
    <submittedName>
        <fullName evidence="11">Hybrid-cluster NAD(P)-dependent oxidoreductase</fullName>
    </submittedName>
</protein>
<keyword evidence="6" id="KW-0560">Oxidoreductase</keyword>
<evidence type="ECO:0000256" key="1">
    <source>
        <dbReference type="ARBA" id="ARBA00001974"/>
    </source>
</evidence>
<evidence type="ECO:0000256" key="6">
    <source>
        <dbReference type="ARBA" id="ARBA00023002"/>
    </source>
</evidence>
<keyword evidence="8" id="KW-0411">Iron-sulfur</keyword>
<feature type="domain" description="2Fe-2S ferredoxin-type" evidence="9">
    <location>
        <begin position="254"/>
        <end position="338"/>
    </location>
</feature>
<dbReference type="Pfam" id="PF00111">
    <property type="entry name" value="Fer2"/>
    <property type="match status" value="1"/>
</dbReference>
<dbReference type="Pfam" id="PF00970">
    <property type="entry name" value="FAD_binding_6"/>
    <property type="match status" value="1"/>
</dbReference>
<feature type="domain" description="FAD-binding FR-type" evidence="10">
    <location>
        <begin position="1"/>
        <end position="105"/>
    </location>
</feature>
<dbReference type="InterPro" id="IPR001041">
    <property type="entry name" value="2Fe-2S_ferredoxin-type"/>
</dbReference>
<dbReference type="InterPro" id="IPR017927">
    <property type="entry name" value="FAD-bd_FR_type"/>
</dbReference>
<dbReference type="Gene3D" id="2.40.30.10">
    <property type="entry name" value="Translation factors"/>
    <property type="match status" value="1"/>
</dbReference>
<evidence type="ECO:0000256" key="5">
    <source>
        <dbReference type="ARBA" id="ARBA00022827"/>
    </source>
</evidence>
<dbReference type="InterPro" id="IPR006058">
    <property type="entry name" value="2Fe2S_fd_BS"/>
</dbReference>
<dbReference type="Pfam" id="PF00175">
    <property type="entry name" value="NAD_binding_1"/>
    <property type="match status" value="1"/>
</dbReference>
<dbReference type="InterPro" id="IPR008333">
    <property type="entry name" value="Cbr1-like_FAD-bd_dom"/>
</dbReference>
<evidence type="ECO:0000256" key="2">
    <source>
        <dbReference type="ARBA" id="ARBA00022630"/>
    </source>
</evidence>
<evidence type="ECO:0000256" key="8">
    <source>
        <dbReference type="ARBA" id="ARBA00023014"/>
    </source>
</evidence>
<organism evidence="11 12">
    <name type="scientific">Streptomyces albiaxialis</name>
    <dbReference type="NCBI Taxonomy" id="329523"/>
    <lineage>
        <taxon>Bacteria</taxon>
        <taxon>Bacillati</taxon>
        <taxon>Actinomycetota</taxon>
        <taxon>Actinomycetes</taxon>
        <taxon>Kitasatosporales</taxon>
        <taxon>Streptomycetaceae</taxon>
        <taxon>Streptomyces</taxon>
    </lineage>
</organism>
<dbReference type="EMBL" id="BAAAPE010000016">
    <property type="protein sequence ID" value="GAA2095480.1"/>
    <property type="molecule type" value="Genomic_DNA"/>
</dbReference>
<dbReference type="InterPro" id="IPR001433">
    <property type="entry name" value="OxRdtase_FAD/NAD-bd"/>
</dbReference>
<keyword evidence="12" id="KW-1185">Reference proteome</keyword>
<dbReference type="Gene3D" id="3.10.20.30">
    <property type="match status" value="1"/>
</dbReference>